<name>A0A0B4X4A1_9HYPH</name>
<dbReference type="EMBL" id="CP006877">
    <property type="protein sequence ID" value="AJD41540.1"/>
    <property type="molecule type" value="Genomic_DNA"/>
</dbReference>
<evidence type="ECO:0000313" key="2">
    <source>
        <dbReference type="Proteomes" id="UP000031368"/>
    </source>
</evidence>
<proteinExistence type="predicted"/>
<accession>A0A0B4X4A1</accession>
<organism evidence="1 2">
    <name type="scientific">Rhizobium gallicum bv. gallicum R602sp</name>
    <dbReference type="NCBI Taxonomy" id="1041138"/>
    <lineage>
        <taxon>Bacteria</taxon>
        <taxon>Pseudomonadati</taxon>
        <taxon>Pseudomonadota</taxon>
        <taxon>Alphaproteobacteria</taxon>
        <taxon>Hyphomicrobiales</taxon>
        <taxon>Rhizobiaceae</taxon>
        <taxon>Rhizobium/Agrobacterium group</taxon>
        <taxon>Rhizobium</taxon>
    </lineage>
</organism>
<evidence type="ECO:0000313" key="1">
    <source>
        <dbReference type="EMBL" id="AJD41540.1"/>
    </source>
</evidence>
<protein>
    <submittedName>
        <fullName evidence="1">Uncharacterized protein</fullName>
    </submittedName>
</protein>
<gene>
    <name evidence="1" type="ORF">RGR602_CH02212</name>
</gene>
<dbReference type="KEGG" id="rga:RGR602_CH02212"/>
<keyword evidence="2" id="KW-1185">Reference proteome</keyword>
<dbReference type="Proteomes" id="UP000031368">
    <property type="component" value="Chromosome"/>
</dbReference>
<dbReference type="AlphaFoldDB" id="A0A0B4X4A1"/>
<reference evidence="1 2" key="1">
    <citation type="submission" date="2013-11" db="EMBL/GenBank/DDBJ databases">
        <title>Complete genome sequence of Rhizobium gallicum bv. gallicum R602.</title>
        <authorList>
            <person name="Bustos P."/>
            <person name="Santamaria R.I."/>
            <person name="Lozano L."/>
            <person name="Acosta J.L."/>
            <person name="Ormeno-Orrillo E."/>
            <person name="Rogel M.A."/>
            <person name="Romero D."/>
            <person name="Cevallos M.A."/>
            <person name="Martinez-Romero E."/>
            <person name="Gonzalez V."/>
        </authorList>
    </citation>
    <scope>NUCLEOTIDE SEQUENCE [LARGE SCALE GENOMIC DNA]</scope>
    <source>
        <strain evidence="1 2">R602</strain>
    </source>
</reference>
<dbReference type="HOGENOM" id="CLU_1843510_0_0_5"/>
<sequence>MRYAWVCVSPRKRETSSFMAAIGSIHPHSCAGRRNPATIPRPKGQITTIRGRLCPTCWRTQTEANLALLGAFRPNSSPASRPKAAMRSQKSVTKTPTFARNFATRIAYKFSIVGFWRENWEFAARHVVFGLQSGWSNLS</sequence>